<comment type="caution">
    <text evidence="3">The sequence shown here is derived from an EMBL/GenBank/DDBJ whole genome shotgun (WGS) entry which is preliminary data.</text>
</comment>
<dbReference type="EMBL" id="NPBQ01000136">
    <property type="protein sequence ID" value="PAD80946.1"/>
    <property type="molecule type" value="Genomic_DNA"/>
</dbReference>
<gene>
    <name evidence="3" type="ORF">CHH57_22570</name>
</gene>
<dbReference type="RefSeq" id="WP_095333885.1">
    <property type="nucleotide sequence ID" value="NZ_CP026031.1"/>
</dbReference>
<evidence type="ECO:0000313" key="3">
    <source>
        <dbReference type="EMBL" id="PAD80946.1"/>
    </source>
</evidence>
<feature type="compositionally biased region" description="Basic and acidic residues" evidence="1">
    <location>
        <begin position="68"/>
        <end position="86"/>
    </location>
</feature>
<organism evidence="3 4">
    <name type="scientific">Niallia circulans</name>
    <name type="common">Bacillus circulans</name>
    <dbReference type="NCBI Taxonomy" id="1397"/>
    <lineage>
        <taxon>Bacteria</taxon>
        <taxon>Bacillati</taxon>
        <taxon>Bacillota</taxon>
        <taxon>Bacilli</taxon>
        <taxon>Bacillales</taxon>
        <taxon>Bacillaceae</taxon>
        <taxon>Niallia</taxon>
    </lineage>
</organism>
<sequence>MKKHSLRSFAIGMLLSASIIGSFYYYLENKSQEQATISVSEATSYLQTKGFTVLAEDEYNNLQKQIAEKKQEQAKSAANEKEKTQEEPTEEQQDNIAYTLKVKSGMSISEIAELLYKEKIVKDQEEFETYLIDNGYHTKIQVGSFPLTSDMSHKKIAETLTK</sequence>
<evidence type="ECO:0000256" key="1">
    <source>
        <dbReference type="SAM" id="MobiDB-lite"/>
    </source>
</evidence>
<dbReference type="Gene3D" id="3.30.1490.480">
    <property type="entry name" value="Endolytic murein transglycosylase"/>
    <property type="match status" value="1"/>
</dbReference>
<evidence type="ECO:0000256" key="2">
    <source>
        <dbReference type="SAM" id="Phobius"/>
    </source>
</evidence>
<proteinExistence type="predicted"/>
<keyword evidence="2" id="KW-1133">Transmembrane helix</keyword>
<evidence type="ECO:0000313" key="4">
    <source>
        <dbReference type="Proteomes" id="UP000216961"/>
    </source>
</evidence>
<accession>A0A268F6D7</accession>
<dbReference type="Proteomes" id="UP000216961">
    <property type="component" value="Unassembled WGS sequence"/>
</dbReference>
<dbReference type="KEGG" id="bcir:C2I06_09780"/>
<name>A0A268F6D7_NIACI</name>
<protein>
    <submittedName>
        <fullName evidence="3">Uncharacterized protein</fullName>
    </submittedName>
</protein>
<dbReference type="AlphaFoldDB" id="A0A268F6D7"/>
<feature type="region of interest" description="Disordered" evidence="1">
    <location>
        <begin position="68"/>
        <end position="96"/>
    </location>
</feature>
<keyword evidence="2" id="KW-0812">Transmembrane</keyword>
<feature type="transmembrane region" description="Helical" evidence="2">
    <location>
        <begin position="9"/>
        <end position="27"/>
    </location>
</feature>
<reference evidence="3 4" key="1">
    <citation type="submission" date="2017-07" db="EMBL/GenBank/DDBJ databases">
        <title>Isolation and whole genome analysis of endospore-forming bacteria from heroin.</title>
        <authorList>
            <person name="Kalinowski J."/>
            <person name="Ahrens B."/>
            <person name="Al-Dilaimi A."/>
            <person name="Winkler A."/>
            <person name="Wibberg D."/>
            <person name="Schleenbecker U."/>
            <person name="Ruckert C."/>
            <person name="Wolfel R."/>
            <person name="Grass G."/>
        </authorList>
    </citation>
    <scope>NUCLEOTIDE SEQUENCE [LARGE SCALE GENOMIC DNA]</scope>
    <source>
        <strain evidence="3 4">7521-2</strain>
    </source>
</reference>
<keyword evidence="2" id="KW-0472">Membrane</keyword>